<protein>
    <submittedName>
        <fullName evidence="1">Uncharacterized protein</fullName>
    </submittedName>
</protein>
<dbReference type="AlphaFoldDB" id="A0A7C9M4N1"/>
<accession>A0A7C9M4N1</accession>
<sequence length="136" mass="15434">MFEIALSDEDDARILASQRVMFDTIANKIERSEPLDLDERMTAVRILRPLSDNLPERLGQLRPGRPVTAHQNEAACAYAVFRHLGEDHASAVTATIEKLDQEDDQSKASSIRRAIRRYRRAILRLIPPAQIEEGDE</sequence>
<comment type="caution">
    <text evidence="1">The sequence shown here is derived from an EMBL/GenBank/DDBJ whole genome shotgun (WGS) entry which is preliminary data.</text>
</comment>
<organism evidence="1 2">
    <name type="scientific">Noviluteimonas gilva</name>
    <dbReference type="NCBI Taxonomy" id="2682097"/>
    <lineage>
        <taxon>Bacteria</taxon>
        <taxon>Pseudomonadati</taxon>
        <taxon>Pseudomonadota</taxon>
        <taxon>Gammaproteobacteria</taxon>
        <taxon>Lysobacterales</taxon>
        <taxon>Lysobacteraceae</taxon>
        <taxon>Noviluteimonas</taxon>
    </lineage>
</organism>
<dbReference type="EMBL" id="WOXT01000004">
    <property type="protein sequence ID" value="MUV15146.1"/>
    <property type="molecule type" value="Genomic_DNA"/>
</dbReference>
<evidence type="ECO:0000313" key="2">
    <source>
        <dbReference type="Proteomes" id="UP000479692"/>
    </source>
</evidence>
<reference evidence="1 2" key="1">
    <citation type="submission" date="2019-12" db="EMBL/GenBank/DDBJ databases">
        <authorList>
            <person name="Xu J."/>
        </authorList>
    </citation>
    <scope>NUCLEOTIDE SEQUENCE [LARGE SCALE GENOMIC DNA]</scope>
    <source>
        <strain evidence="1 2">HX-5-24</strain>
    </source>
</reference>
<name>A0A7C9M4N1_9GAMM</name>
<dbReference type="RefSeq" id="WP_156642699.1">
    <property type="nucleotide sequence ID" value="NZ_WOXT01000004.1"/>
</dbReference>
<proteinExistence type="predicted"/>
<gene>
    <name evidence="1" type="ORF">GN331_13135</name>
</gene>
<evidence type="ECO:0000313" key="1">
    <source>
        <dbReference type="EMBL" id="MUV15146.1"/>
    </source>
</evidence>
<keyword evidence="2" id="KW-1185">Reference proteome</keyword>
<dbReference type="Proteomes" id="UP000479692">
    <property type="component" value="Unassembled WGS sequence"/>
</dbReference>